<comment type="similarity">
    <text evidence="1 6">Belongs to the SecB family.</text>
</comment>
<dbReference type="PANTHER" id="PTHR36918">
    <property type="match status" value="1"/>
</dbReference>
<dbReference type="Proteomes" id="UP001354971">
    <property type="component" value="Unassembled WGS sequence"/>
</dbReference>
<evidence type="ECO:0000313" key="7">
    <source>
        <dbReference type="EMBL" id="MEE2526635.1"/>
    </source>
</evidence>
<dbReference type="SUPFAM" id="SSF54611">
    <property type="entry name" value="SecB-like"/>
    <property type="match status" value="1"/>
</dbReference>
<dbReference type="NCBIfam" id="TIGR00809">
    <property type="entry name" value="secB"/>
    <property type="match status" value="1"/>
</dbReference>
<accession>A0ABU7LRY4</accession>
<dbReference type="InterPro" id="IPR035958">
    <property type="entry name" value="SecB-like_sf"/>
</dbReference>
<name>A0ABU7LRY4_9PROT</name>
<comment type="subcellular location">
    <subcellularLocation>
        <location evidence="6">Cytoplasm</location>
    </subcellularLocation>
</comment>
<keyword evidence="3 6" id="KW-0653">Protein transport</keyword>
<dbReference type="Gene3D" id="3.10.420.10">
    <property type="entry name" value="SecB-like"/>
    <property type="match status" value="1"/>
</dbReference>
<dbReference type="HAMAP" id="MF_00821">
    <property type="entry name" value="SecB"/>
    <property type="match status" value="1"/>
</dbReference>
<organism evidence="7 8">
    <name type="scientific">Hyphobacterium lacteum</name>
    <dbReference type="NCBI Taxonomy" id="3116575"/>
    <lineage>
        <taxon>Bacteria</taxon>
        <taxon>Pseudomonadati</taxon>
        <taxon>Pseudomonadota</taxon>
        <taxon>Alphaproteobacteria</taxon>
        <taxon>Maricaulales</taxon>
        <taxon>Maricaulaceae</taxon>
        <taxon>Hyphobacterium</taxon>
    </lineage>
</organism>
<proteinExistence type="inferred from homology"/>
<evidence type="ECO:0000256" key="6">
    <source>
        <dbReference type="HAMAP-Rule" id="MF_00821"/>
    </source>
</evidence>
<comment type="subunit">
    <text evidence="6">Homotetramer, a dimer of dimers. One homotetramer interacts with 1 SecA dimer.</text>
</comment>
<dbReference type="PANTHER" id="PTHR36918:SF1">
    <property type="entry name" value="PROTEIN-EXPORT PROTEIN SECB"/>
    <property type="match status" value="1"/>
</dbReference>
<evidence type="ECO:0000256" key="2">
    <source>
        <dbReference type="ARBA" id="ARBA00022448"/>
    </source>
</evidence>
<dbReference type="Pfam" id="PF02556">
    <property type="entry name" value="SecB"/>
    <property type="match status" value="1"/>
</dbReference>
<evidence type="ECO:0000256" key="5">
    <source>
        <dbReference type="ARBA" id="ARBA00023186"/>
    </source>
</evidence>
<keyword evidence="6" id="KW-0963">Cytoplasm</keyword>
<evidence type="ECO:0000313" key="8">
    <source>
        <dbReference type="Proteomes" id="UP001354971"/>
    </source>
</evidence>
<reference evidence="7 8" key="1">
    <citation type="submission" date="2024-01" db="EMBL/GenBank/DDBJ databases">
        <title>Hyphobacterium bacterium isolated from marine sediment.</title>
        <authorList>
            <person name="Zhao S."/>
        </authorList>
    </citation>
    <scope>NUCLEOTIDE SEQUENCE [LARGE SCALE GENOMIC DNA]</scope>
    <source>
        <strain evidence="8">HN65</strain>
    </source>
</reference>
<dbReference type="EMBL" id="JAZDRP010000005">
    <property type="protein sequence ID" value="MEE2526635.1"/>
    <property type="molecule type" value="Genomic_DNA"/>
</dbReference>
<sequence length="170" mass="18766">MADTPETGGNPQDNNPQNMPSMRMLVQYVKDLSFENPGAPVTLRANQAQPNIDINIDVQARGMEDNAYEVTIIMSAQAKRGDETTFICELSYSGLFELLNFDDAARQPMLLVECPRLLFPYARRVFADATRDGGFPPLMLEPIDFAGLYRQQLARQQAGGQAPEGAAPVQ</sequence>
<keyword evidence="8" id="KW-1185">Reference proteome</keyword>
<evidence type="ECO:0000256" key="1">
    <source>
        <dbReference type="ARBA" id="ARBA00009990"/>
    </source>
</evidence>
<comment type="caution">
    <text evidence="7">The sequence shown here is derived from an EMBL/GenBank/DDBJ whole genome shotgun (WGS) entry which is preliminary data.</text>
</comment>
<keyword evidence="4 6" id="KW-0811">Translocation</keyword>
<dbReference type="NCBIfam" id="NF004392">
    <property type="entry name" value="PRK05751.1-3"/>
    <property type="match status" value="1"/>
</dbReference>
<dbReference type="PRINTS" id="PR01594">
    <property type="entry name" value="SECBCHAPRONE"/>
</dbReference>
<protein>
    <recommendedName>
        <fullName evidence="6">Protein-export protein SecB</fullName>
    </recommendedName>
</protein>
<dbReference type="RefSeq" id="WP_330199297.1">
    <property type="nucleotide sequence ID" value="NZ_JAZDRP010000005.1"/>
</dbReference>
<keyword evidence="5 6" id="KW-0143">Chaperone</keyword>
<keyword evidence="2 6" id="KW-0813">Transport</keyword>
<gene>
    <name evidence="6 7" type="primary">secB</name>
    <name evidence="7" type="ORF">V0U79_09670</name>
</gene>
<evidence type="ECO:0000256" key="4">
    <source>
        <dbReference type="ARBA" id="ARBA00023010"/>
    </source>
</evidence>
<dbReference type="InterPro" id="IPR003708">
    <property type="entry name" value="SecB"/>
</dbReference>
<evidence type="ECO:0000256" key="3">
    <source>
        <dbReference type="ARBA" id="ARBA00022927"/>
    </source>
</evidence>
<comment type="function">
    <text evidence="6">One of the proteins required for the normal export of preproteins out of the cell cytoplasm. It is a molecular chaperone that binds to a subset of precursor proteins, maintaining them in a translocation-competent state. It also specifically binds to its receptor SecA.</text>
</comment>